<evidence type="ECO:0000313" key="1">
    <source>
        <dbReference type="EMBL" id="RHZ62885.1"/>
    </source>
</evidence>
<evidence type="ECO:0000313" key="2">
    <source>
        <dbReference type="Proteomes" id="UP000266861"/>
    </source>
</evidence>
<dbReference type="AlphaFoldDB" id="A0A397HII6"/>
<organism evidence="1 2">
    <name type="scientific">Diversispora epigaea</name>
    <dbReference type="NCBI Taxonomy" id="1348612"/>
    <lineage>
        <taxon>Eukaryota</taxon>
        <taxon>Fungi</taxon>
        <taxon>Fungi incertae sedis</taxon>
        <taxon>Mucoromycota</taxon>
        <taxon>Glomeromycotina</taxon>
        <taxon>Glomeromycetes</taxon>
        <taxon>Diversisporales</taxon>
        <taxon>Diversisporaceae</taxon>
        <taxon>Diversispora</taxon>
    </lineage>
</organism>
<gene>
    <name evidence="1" type="ORF">Glove_334g39</name>
</gene>
<name>A0A397HII6_9GLOM</name>
<keyword evidence="2" id="KW-1185">Reference proteome</keyword>
<comment type="caution">
    <text evidence="1">The sequence shown here is derived from an EMBL/GenBank/DDBJ whole genome shotgun (WGS) entry which is preliminary data.</text>
</comment>
<accession>A0A397HII6</accession>
<reference evidence="1 2" key="1">
    <citation type="submission" date="2018-08" db="EMBL/GenBank/DDBJ databases">
        <title>Genome and evolution of the arbuscular mycorrhizal fungus Diversispora epigaea (formerly Glomus versiforme) and its bacterial endosymbionts.</title>
        <authorList>
            <person name="Sun X."/>
            <person name="Fei Z."/>
            <person name="Harrison M."/>
        </authorList>
    </citation>
    <scope>NUCLEOTIDE SEQUENCE [LARGE SCALE GENOMIC DNA]</scope>
    <source>
        <strain evidence="1 2">IT104</strain>
    </source>
</reference>
<proteinExistence type="predicted"/>
<dbReference type="EMBL" id="PQFF01000305">
    <property type="protein sequence ID" value="RHZ62885.1"/>
    <property type="molecule type" value="Genomic_DNA"/>
</dbReference>
<sequence length="98" mass="11853">MATFRVDIFECVTSFTTNAIFVYFAWQEIQKSSKETNESRKEREEKEKIVIFAHRIAFLAANGFRLYRAFKDAYYTPQRRTHWNTVVRTFIPHEFLNF</sequence>
<dbReference type="Proteomes" id="UP000266861">
    <property type="component" value="Unassembled WGS sequence"/>
</dbReference>
<protein>
    <submittedName>
        <fullName evidence="1">Uncharacterized protein</fullName>
    </submittedName>
</protein>